<dbReference type="EMBL" id="VTXW01000021">
    <property type="protein sequence ID" value="NOH35318.1"/>
    <property type="molecule type" value="Genomic_DNA"/>
</dbReference>
<evidence type="ECO:0000256" key="5">
    <source>
        <dbReference type="ARBA" id="ARBA00022989"/>
    </source>
</evidence>
<keyword evidence="6 7" id="KW-0472">Membrane</keyword>
<comment type="subcellular location">
    <subcellularLocation>
        <location evidence="1">Membrane</location>
        <topology evidence="1">Multi-pass membrane protein</topology>
    </subcellularLocation>
</comment>
<evidence type="ECO:0000256" key="1">
    <source>
        <dbReference type="ARBA" id="ARBA00004141"/>
    </source>
</evidence>
<keyword evidence="3 7" id="KW-0812">Transmembrane</keyword>
<dbReference type="RefSeq" id="WP_171368760.1">
    <property type="nucleotide sequence ID" value="NZ_VTXW01000021.1"/>
</dbReference>
<feature type="transmembrane region" description="Helical" evidence="7">
    <location>
        <begin position="174"/>
        <end position="193"/>
    </location>
</feature>
<feature type="transmembrane region" description="Helical" evidence="7">
    <location>
        <begin position="552"/>
        <end position="572"/>
    </location>
</feature>
<reference evidence="9 10" key="1">
    <citation type="submission" date="2019-09" db="EMBL/GenBank/DDBJ databases">
        <title>Draft genome sequencing and comparative genomics of hatchery-associated Vibrios.</title>
        <authorList>
            <person name="Kehlet-Delgado H."/>
            <person name="Mueller R.S."/>
        </authorList>
    </citation>
    <scope>NUCLEOTIDE SEQUENCE [LARGE SCALE GENOMIC DNA]</scope>
    <source>
        <strain evidence="9 10">00-90-10</strain>
    </source>
</reference>
<protein>
    <submittedName>
        <fullName evidence="9">SLC13 family permease</fullName>
    </submittedName>
</protein>
<dbReference type="InterPro" id="IPR004680">
    <property type="entry name" value="Cit_transptr-like_dom"/>
</dbReference>
<evidence type="ECO:0000256" key="3">
    <source>
        <dbReference type="ARBA" id="ARBA00022692"/>
    </source>
</evidence>
<evidence type="ECO:0000313" key="10">
    <source>
        <dbReference type="Proteomes" id="UP000525336"/>
    </source>
</evidence>
<keyword evidence="5 7" id="KW-1133">Transmembrane helix</keyword>
<evidence type="ECO:0000256" key="6">
    <source>
        <dbReference type="ARBA" id="ARBA00023136"/>
    </source>
</evidence>
<dbReference type="PANTHER" id="PTHR43652">
    <property type="entry name" value="BASIC AMINO ACID ANTIPORTER YFCC-RELATED"/>
    <property type="match status" value="1"/>
</dbReference>
<evidence type="ECO:0000256" key="2">
    <source>
        <dbReference type="ARBA" id="ARBA00022448"/>
    </source>
</evidence>
<feature type="transmembrane region" description="Helical" evidence="7">
    <location>
        <begin position="6"/>
        <end position="21"/>
    </location>
</feature>
<feature type="transmembrane region" description="Helical" evidence="7">
    <location>
        <begin position="382"/>
        <end position="398"/>
    </location>
</feature>
<organism evidence="9 10">
    <name type="scientific">Vibrio chagasii</name>
    <dbReference type="NCBI Taxonomy" id="170679"/>
    <lineage>
        <taxon>Bacteria</taxon>
        <taxon>Pseudomonadati</taxon>
        <taxon>Pseudomonadota</taxon>
        <taxon>Gammaproteobacteria</taxon>
        <taxon>Vibrionales</taxon>
        <taxon>Vibrionaceae</taxon>
        <taxon>Vibrio</taxon>
    </lineage>
</organism>
<name>A0A7Y4DT85_9VIBR</name>
<proteinExistence type="predicted"/>
<dbReference type="SUPFAM" id="SSF116726">
    <property type="entry name" value="TrkA C-terminal domain-like"/>
    <property type="match status" value="2"/>
</dbReference>
<keyword evidence="2" id="KW-0813">Transport</keyword>
<evidence type="ECO:0000259" key="8">
    <source>
        <dbReference type="PROSITE" id="PS51202"/>
    </source>
</evidence>
<feature type="domain" description="RCK C-terminal" evidence="8">
    <location>
        <begin position="193"/>
        <end position="279"/>
    </location>
</feature>
<feature type="domain" description="RCK C-terminal" evidence="8">
    <location>
        <begin position="280"/>
        <end position="364"/>
    </location>
</feature>
<gene>
    <name evidence="9" type="ORF">F0245_18450</name>
</gene>
<feature type="transmembrane region" description="Helical" evidence="7">
    <location>
        <begin position="514"/>
        <end position="532"/>
    </location>
</feature>
<dbReference type="InterPro" id="IPR036721">
    <property type="entry name" value="RCK_C_sf"/>
</dbReference>
<dbReference type="Gene3D" id="3.30.70.1450">
    <property type="entry name" value="Regulator of K+ conductance, C-terminal domain"/>
    <property type="match status" value="2"/>
</dbReference>
<feature type="transmembrane region" description="Helical" evidence="7">
    <location>
        <begin position="129"/>
        <end position="154"/>
    </location>
</feature>
<dbReference type="AlphaFoldDB" id="A0A7Y4DT85"/>
<comment type="caution">
    <text evidence="9">The sequence shown here is derived from an EMBL/GenBank/DDBJ whole genome shotgun (WGS) entry which is preliminary data.</text>
</comment>
<dbReference type="InterPro" id="IPR051679">
    <property type="entry name" value="DASS-Related_Transporters"/>
</dbReference>
<dbReference type="GO" id="GO:0008324">
    <property type="term" value="F:monoatomic cation transmembrane transporter activity"/>
    <property type="evidence" value="ECO:0007669"/>
    <property type="project" value="InterPro"/>
</dbReference>
<dbReference type="PROSITE" id="PS51202">
    <property type="entry name" value="RCK_C"/>
    <property type="match status" value="2"/>
</dbReference>
<feature type="transmembrane region" description="Helical" evidence="7">
    <location>
        <begin position="28"/>
        <end position="48"/>
    </location>
</feature>
<dbReference type="Pfam" id="PF03600">
    <property type="entry name" value="CitMHS"/>
    <property type="match status" value="1"/>
</dbReference>
<evidence type="ECO:0000256" key="4">
    <source>
        <dbReference type="ARBA" id="ARBA00022737"/>
    </source>
</evidence>
<dbReference type="Proteomes" id="UP000525336">
    <property type="component" value="Unassembled WGS sequence"/>
</dbReference>
<sequence>MWQQGFVLAILLGIITCLLVTRIKPSFIFAGAAFIAFMGGMIDLSSIANNFTNSSLLTLILLILASSALEKTRLISWVSRNISEGRLGTVVAKLGISTALLSSFTNNTAVVVSLIGAIKRNQQHAPSKLLIPLSYAAILGGTLTLIGTSTNLIINSFVEDAGLPSLNFFTPTLIGLAVLAGGVLILIPLSYFLPSYDDGSQDDLPYFLEARVEPGSPLVGRSVSENNLRALRKLFLAEVIRDGKTTASIDPDFVLQARDRLLFCGDVESVATLQEIQGLTLFGQHHLNGQSFVEVVVSSSASFCNKTLKTSQFRDRFDAVVVAIRRGHERLEGGLGNITLTAGDTLILVPGKRFEEQRQQHNKEFVLMNDLDSSAKLDADKSALVLLGFTSVIGLALLDMVPIIKGLAGFLLLLVVFGIVQLSELRRRFPVDIVVIVGSALSIAQLMISSGLSERMGQMFIEAFNGWGVFGALVATYLMTLILTELVTNNAAAALSFPIGYSMAVGYGVDPMPFIMAVLFGASASFISPYGYQTNLLVYSVGNYHLTDYLRIGIPISIVYSGLVLTLIPYFFPF</sequence>
<dbReference type="Pfam" id="PF02080">
    <property type="entry name" value="TrkA_C"/>
    <property type="match status" value="2"/>
</dbReference>
<dbReference type="PANTHER" id="PTHR43652:SF2">
    <property type="entry name" value="BASIC AMINO ACID ANTIPORTER YFCC-RELATED"/>
    <property type="match status" value="1"/>
</dbReference>
<accession>A0A7Y4DT85</accession>
<keyword evidence="4" id="KW-0677">Repeat</keyword>
<feature type="transmembrane region" description="Helical" evidence="7">
    <location>
        <begin position="429"/>
        <end position="452"/>
    </location>
</feature>
<dbReference type="GO" id="GO:0006813">
    <property type="term" value="P:potassium ion transport"/>
    <property type="evidence" value="ECO:0007669"/>
    <property type="project" value="InterPro"/>
</dbReference>
<dbReference type="InterPro" id="IPR006037">
    <property type="entry name" value="RCK_C"/>
</dbReference>
<evidence type="ECO:0000313" key="9">
    <source>
        <dbReference type="EMBL" id="NOH35318.1"/>
    </source>
</evidence>
<dbReference type="GO" id="GO:0005886">
    <property type="term" value="C:plasma membrane"/>
    <property type="evidence" value="ECO:0007669"/>
    <property type="project" value="TreeGrafter"/>
</dbReference>
<feature type="transmembrane region" description="Helical" evidence="7">
    <location>
        <begin position="464"/>
        <end position="484"/>
    </location>
</feature>
<evidence type="ECO:0000256" key="7">
    <source>
        <dbReference type="SAM" id="Phobius"/>
    </source>
</evidence>